<comment type="caution">
    <text evidence="2">The sequence shown here is derived from an EMBL/GenBank/DDBJ whole genome shotgun (WGS) entry which is preliminary data.</text>
</comment>
<name>A0AAV0Y9K6_9HEMI</name>
<protein>
    <submittedName>
        <fullName evidence="2">Uncharacterized protein</fullName>
    </submittedName>
</protein>
<evidence type="ECO:0000313" key="2">
    <source>
        <dbReference type="EMBL" id="CAI6376131.1"/>
    </source>
</evidence>
<dbReference type="EMBL" id="CARXXK010001431">
    <property type="protein sequence ID" value="CAI6376131.1"/>
    <property type="molecule type" value="Genomic_DNA"/>
</dbReference>
<dbReference type="AlphaFoldDB" id="A0AAV0Y9K6"/>
<evidence type="ECO:0000313" key="3">
    <source>
        <dbReference type="Proteomes" id="UP001160148"/>
    </source>
</evidence>
<dbReference type="Proteomes" id="UP001160148">
    <property type="component" value="Unassembled WGS sequence"/>
</dbReference>
<keyword evidence="3" id="KW-1185">Reference proteome</keyword>
<feature type="compositionally biased region" description="Basic and acidic residues" evidence="1">
    <location>
        <begin position="116"/>
        <end position="125"/>
    </location>
</feature>
<feature type="region of interest" description="Disordered" evidence="1">
    <location>
        <begin position="116"/>
        <end position="138"/>
    </location>
</feature>
<sequence length="179" mass="19089">MTNLRVLSGATGHDRRFLSTRATLMEPLACVVMAGAEVRLTAHGQLPSHRCCCCWTSRGCSACSLRARRPRPPDSISRPICSTSSLYAHTTAAAQPSTGASAVTVSVSASVLPDDARSALHDRPRSSSASIGMNKPRYTSLQPPTDLLTPLGNVVVALDLYNILDRGCVVGAVCRYEQY</sequence>
<organism evidence="2 3">
    <name type="scientific">Macrosiphum euphorbiae</name>
    <name type="common">potato aphid</name>
    <dbReference type="NCBI Taxonomy" id="13131"/>
    <lineage>
        <taxon>Eukaryota</taxon>
        <taxon>Metazoa</taxon>
        <taxon>Ecdysozoa</taxon>
        <taxon>Arthropoda</taxon>
        <taxon>Hexapoda</taxon>
        <taxon>Insecta</taxon>
        <taxon>Pterygota</taxon>
        <taxon>Neoptera</taxon>
        <taxon>Paraneoptera</taxon>
        <taxon>Hemiptera</taxon>
        <taxon>Sternorrhyncha</taxon>
        <taxon>Aphidomorpha</taxon>
        <taxon>Aphidoidea</taxon>
        <taxon>Aphididae</taxon>
        <taxon>Macrosiphini</taxon>
        <taxon>Macrosiphum</taxon>
    </lineage>
</organism>
<reference evidence="2 3" key="1">
    <citation type="submission" date="2023-01" db="EMBL/GenBank/DDBJ databases">
        <authorList>
            <person name="Whitehead M."/>
        </authorList>
    </citation>
    <scope>NUCLEOTIDE SEQUENCE [LARGE SCALE GENOMIC DNA]</scope>
</reference>
<gene>
    <name evidence="2" type="ORF">MEUPH1_LOCUS29542</name>
</gene>
<evidence type="ECO:0000256" key="1">
    <source>
        <dbReference type="SAM" id="MobiDB-lite"/>
    </source>
</evidence>
<feature type="compositionally biased region" description="Polar residues" evidence="1">
    <location>
        <begin position="126"/>
        <end position="138"/>
    </location>
</feature>
<proteinExistence type="predicted"/>
<accession>A0AAV0Y9K6</accession>